<dbReference type="Proteomes" id="UP001295684">
    <property type="component" value="Unassembled WGS sequence"/>
</dbReference>
<reference evidence="2" key="1">
    <citation type="submission" date="2023-07" db="EMBL/GenBank/DDBJ databases">
        <authorList>
            <consortium name="AG Swart"/>
            <person name="Singh M."/>
            <person name="Singh A."/>
            <person name="Seah K."/>
            <person name="Emmerich C."/>
        </authorList>
    </citation>
    <scope>NUCLEOTIDE SEQUENCE</scope>
    <source>
        <strain evidence="2">DP1</strain>
    </source>
</reference>
<dbReference type="AlphaFoldDB" id="A0AAD2D3Q7"/>
<proteinExistence type="predicted"/>
<keyword evidence="3" id="KW-1185">Reference proteome</keyword>
<accession>A0AAD2D3Q7</accession>
<organism evidence="2 3">
    <name type="scientific">Euplotes crassus</name>
    <dbReference type="NCBI Taxonomy" id="5936"/>
    <lineage>
        <taxon>Eukaryota</taxon>
        <taxon>Sar</taxon>
        <taxon>Alveolata</taxon>
        <taxon>Ciliophora</taxon>
        <taxon>Intramacronucleata</taxon>
        <taxon>Spirotrichea</taxon>
        <taxon>Hypotrichia</taxon>
        <taxon>Euplotida</taxon>
        <taxon>Euplotidae</taxon>
        <taxon>Moneuplotes</taxon>
    </lineage>
</organism>
<gene>
    <name evidence="2" type="ORF">ECRASSUSDP1_LOCUS20336</name>
</gene>
<comment type="caution">
    <text evidence="2">The sequence shown here is derived from an EMBL/GenBank/DDBJ whole genome shotgun (WGS) entry which is preliminary data.</text>
</comment>
<feature type="compositionally biased region" description="Basic and acidic residues" evidence="1">
    <location>
        <begin position="23"/>
        <end position="41"/>
    </location>
</feature>
<name>A0AAD2D3Q7_EUPCR</name>
<dbReference type="EMBL" id="CAMPGE010020719">
    <property type="protein sequence ID" value="CAI2378936.1"/>
    <property type="molecule type" value="Genomic_DNA"/>
</dbReference>
<evidence type="ECO:0000256" key="1">
    <source>
        <dbReference type="SAM" id="MobiDB-lite"/>
    </source>
</evidence>
<feature type="region of interest" description="Disordered" evidence="1">
    <location>
        <begin position="23"/>
        <end position="45"/>
    </location>
</feature>
<protein>
    <submittedName>
        <fullName evidence="2">Uncharacterized protein</fullName>
    </submittedName>
</protein>
<evidence type="ECO:0000313" key="2">
    <source>
        <dbReference type="EMBL" id="CAI2378936.1"/>
    </source>
</evidence>
<sequence>MGENSLGDLGSASRDLLGKCQPRESCRNNESRDEHINRKDEDSCDDDDVRELKQIRLGLLVRFIISFSSVLHLQLEFELHLLLIVMLKGT</sequence>
<evidence type="ECO:0000313" key="3">
    <source>
        <dbReference type="Proteomes" id="UP001295684"/>
    </source>
</evidence>